<gene>
    <name evidence="1" type="ORF">FR698_02145</name>
</gene>
<evidence type="ECO:0000313" key="2">
    <source>
        <dbReference type="Proteomes" id="UP000321201"/>
    </source>
</evidence>
<dbReference type="GO" id="GO:0016788">
    <property type="term" value="F:hydrolase activity, acting on ester bonds"/>
    <property type="evidence" value="ECO:0007669"/>
    <property type="project" value="UniProtKB-ARBA"/>
</dbReference>
<reference evidence="1 2" key="1">
    <citation type="submission" date="2019-08" db="EMBL/GenBank/DDBJ databases">
        <title>Pelomicrobium methylotrophicum gen. nov., sp. nov. a moderately thermophilic, facultatively anaerobic, lithoautotrophic and methylotrophic bacterium isolated from a terrestrial mud volcano.</title>
        <authorList>
            <person name="Slobodkina G.B."/>
            <person name="Merkel A.Y."/>
            <person name="Slobodkin A.I."/>
        </authorList>
    </citation>
    <scope>NUCLEOTIDE SEQUENCE [LARGE SCALE GENOMIC DNA]</scope>
    <source>
        <strain evidence="1 2">SM250</strain>
    </source>
</reference>
<evidence type="ECO:0000313" key="1">
    <source>
        <dbReference type="EMBL" id="TXF13358.1"/>
    </source>
</evidence>
<dbReference type="InterPro" id="IPR036514">
    <property type="entry name" value="SGNH_hydro_sf"/>
</dbReference>
<organism evidence="1 2">
    <name type="scientific">Pelomicrobium methylotrophicum</name>
    <dbReference type="NCBI Taxonomy" id="2602750"/>
    <lineage>
        <taxon>Bacteria</taxon>
        <taxon>Pseudomonadati</taxon>
        <taxon>Pseudomonadota</taxon>
        <taxon>Hydrogenophilia</taxon>
        <taxon>Hydrogenophilia incertae sedis</taxon>
        <taxon>Pelomicrobium</taxon>
    </lineage>
</organism>
<dbReference type="PANTHER" id="PTHR30383">
    <property type="entry name" value="THIOESTERASE 1/PROTEASE 1/LYSOPHOSPHOLIPASE L1"/>
    <property type="match status" value="1"/>
</dbReference>
<dbReference type="SUPFAM" id="SSF52266">
    <property type="entry name" value="SGNH hydrolase"/>
    <property type="match status" value="1"/>
</dbReference>
<keyword evidence="2" id="KW-1185">Reference proteome</keyword>
<dbReference type="AlphaFoldDB" id="A0A5C7EP76"/>
<dbReference type="OrthoDB" id="8477981at2"/>
<dbReference type="RefSeq" id="WP_147798532.1">
    <property type="nucleotide sequence ID" value="NZ_VPFL01000002.1"/>
</dbReference>
<name>A0A5C7EP76_9PROT</name>
<sequence>MKKNLLLMGAAFLVAFLLAEGVLRVIGFEYPSFYRYDLDTGAALRPGAEGWWQEEGRAFVRINGQGMRDDREIQVKKPEGVYRVAVLGDSYAEALQVDGAKTFWRLLENKLMQCGYGGGKRIEVLNFGVSGYSTAQELITLKTRVAPYRPDLVLLAFLSGNDVRDNSKEIAGPYPRPYFALADGRLVEDKSFREHWIFKLKSSWLWQVFQAASDYSRIIQLLNKVKNVAGQPLSAPRAEGGVEEIGLDDHIYLSHPPLVWERAWQLTESLLTEVRREAERQGARFLLVTLTNPGQVPPNPEQMRRHAAKLGEADLFYPERRMRALAEREGMDAVFLAEPFARYAQEHKVFLHGFPNTQMGGGHWNEAGHALAADLIAQHLCAAGR</sequence>
<comment type="caution">
    <text evidence="1">The sequence shown here is derived from an EMBL/GenBank/DDBJ whole genome shotgun (WGS) entry which is preliminary data.</text>
</comment>
<dbReference type="InterPro" id="IPR051532">
    <property type="entry name" value="Ester_Hydrolysis_Enzymes"/>
</dbReference>
<dbReference type="Gene3D" id="3.40.50.1110">
    <property type="entry name" value="SGNH hydrolase"/>
    <property type="match status" value="1"/>
</dbReference>
<dbReference type="Proteomes" id="UP000321201">
    <property type="component" value="Unassembled WGS sequence"/>
</dbReference>
<dbReference type="EMBL" id="VPFL01000002">
    <property type="protein sequence ID" value="TXF13358.1"/>
    <property type="molecule type" value="Genomic_DNA"/>
</dbReference>
<proteinExistence type="predicted"/>
<dbReference type="CDD" id="cd00229">
    <property type="entry name" value="SGNH_hydrolase"/>
    <property type="match status" value="1"/>
</dbReference>
<keyword evidence="1" id="KW-0378">Hydrolase</keyword>
<accession>A0A5C7EP76</accession>
<protein>
    <submittedName>
        <fullName evidence="1">SGNH/GDSL hydrolase family protein</fullName>
    </submittedName>
</protein>
<dbReference type="InParanoid" id="A0A5C7EP76"/>